<keyword evidence="3" id="KW-1185">Reference proteome</keyword>
<dbReference type="RefSeq" id="WP_189584559.1">
    <property type="nucleotide sequence ID" value="NZ_BMYV01000002.1"/>
</dbReference>
<evidence type="ECO:0000256" key="1">
    <source>
        <dbReference type="SAM" id="SignalP"/>
    </source>
</evidence>
<comment type="caution">
    <text evidence="2">The sequence shown here is derived from an EMBL/GenBank/DDBJ whole genome shotgun (WGS) entry which is preliminary data.</text>
</comment>
<evidence type="ECO:0000313" key="3">
    <source>
        <dbReference type="Proteomes" id="UP000600865"/>
    </source>
</evidence>
<dbReference type="Proteomes" id="UP000600865">
    <property type="component" value="Unassembled WGS sequence"/>
</dbReference>
<gene>
    <name evidence="2" type="ORF">GCM10011309_17880</name>
</gene>
<accession>A0A918KLK8</accession>
<dbReference type="EMBL" id="BMYV01000002">
    <property type="protein sequence ID" value="GGX68519.1"/>
    <property type="molecule type" value="Genomic_DNA"/>
</dbReference>
<reference evidence="2 3" key="1">
    <citation type="journal article" date="2014" name="Int. J. Syst. Evol. Microbiol.">
        <title>Complete genome sequence of Corynebacterium casei LMG S-19264T (=DSM 44701T), isolated from a smear-ripened cheese.</title>
        <authorList>
            <consortium name="US DOE Joint Genome Institute (JGI-PGF)"/>
            <person name="Walter F."/>
            <person name="Albersmeier A."/>
            <person name="Kalinowski J."/>
            <person name="Ruckert C."/>
        </authorList>
    </citation>
    <scope>NUCLEOTIDE SEQUENCE [LARGE SCALE GENOMIC DNA]</scope>
    <source>
        <strain evidence="2 3">KCTC 23968</strain>
    </source>
</reference>
<dbReference type="InterPro" id="IPR019734">
    <property type="entry name" value="TPR_rpt"/>
</dbReference>
<dbReference type="AlphaFoldDB" id="A0A918KLK8"/>
<dbReference type="Gene3D" id="1.25.40.10">
    <property type="entry name" value="Tetratricopeptide repeat domain"/>
    <property type="match status" value="1"/>
</dbReference>
<sequence length="264" mass="29138">MIRCVQLLLTLGIVFGMSSEAFAADALTIRSQLSGGEYSVAYEEAKALETAEGYGLAAEALLSEVILGRAEKNKKQSKRARAYAEAALELDPTNQNARLQYAIADGFITRETGDVSAWLKKLPQKTYDIIQAYRSDYPEDPRGDALLGAWHLAIIRKTGSKDGQSWFDANIEDGRALFLKSRAREPNDLVIGVSYAFALIALKDKDLDNTEEARAILEHIIGLNPTDYLTAEILGYAREALLRLDDRDAARDYVGLFLDGEVPM</sequence>
<dbReference type="SUPFAM" id="SSF48452">
    <property type="entry name" value="TPR-like"/>
    <property type="match status" value="1"/>
</dbReference>
<name>A0A918KLK8_9PROT</name>
<protein>
    <recommendedName>
        <fullName evidence="4">Tetratricopeptide repeat protein</fullName>
    </recommendedName>
</protein>
<feature type="chain" id="PRO_5037732725" description="Tetratricopeptide repeat protein" evidence="1">
    <location>
        <begin position="24"/>
        <end position="264"/>
    </location>
</feature>
<evidence type="ECO:0000313" key="2">
    <source>
        <dbReference type="EMBL" id="GGX68519.1"/>
    </source>
</evidence>
<dbReference type="InterPro" id="IPR011990">
    <property type="entry name" value="TPR-like_helical_dom_sf"/>
</dbReference>
<evidence type="ECO:0008006" key="4">
    <source>
        <dbReference type="Google" id="ProtNLM"/>
    </source>
</evidence>
<feature type="signal peptide" evidence="1">
    <location>
        <begin position="1"/>
        <end position="23"/>
    </location>
</feature>
<keyword evidence="1" id="KW-0732">Signal</keyword>
<organism evidence="2 3">
    <name type="scientific">Litorimonas cladophorae</name>
    <dbReference type="NCBI Taxonomy" id="1220491"/>
    <lineage>
        <taxon>Bacteria</taxon>
        <taxon>Pseudomonadati</taxon>
        <taxon>Pseudomonadota</taxon>
        <taxon>Alphaproteobacteria</taxon>
        <taxon>Maricaulales</taxon>
        <taxon>Robiginitomaculaceae</taxon>
    </lineage>
</organism>
<proteinExistence type="predicted"/>
<dbReference type="Pfam" id="PF13181">
    <property type="entry name" value="TPR_8"/>
    <property type="match status" value="1"/>
</dbReference>